<dbReference type="EMBL" id="JAVRRR010001387">
    <property type="protein sequence ID" value="KAK5139125.1"/>
    <property type="molecule type" value="Genomic_DNA"/>
</dbReference>
<keyword evidence="4" id="KW-1185">Reference proteome</keyword>
<evidence type="ECO:0000259" key="2">
    <source>
        <dbReference type="Pfam" id="PF13391"/>
    </source>
</evidence>
<name>A0ABR0KWV1_9PEZI</name>
<dbReference type="Pfam" id="PF13391">
    <property type="entry name" value="HNH_2"/>
    <property type="match status" value="1"/>
</dbReference>
<evidence type="ECO:0000313" key="4">
    <source>
        <dbReference type="Proteomes" id="UP001308179"/>
    </source>
</evidence>
<feature type="non-terminal residue" evidence="3">
    <location>
        <position position="323"/>
    </location>
</feature>
<dbReference type="InterPro" id="IPR003615">
    <property type="entry name" value="HNH_nuc"/>
</dbReference>
<evidence type="ECO:0000313" key="3">
    <source>
        <dbReference type="EMBL" id="KAK5139125.1"/>
    </source>
</evidence>
<sequence length="323" mass="35727">MSRRIEIRHPGYAPPNILFSLPARDGPKGDHAHLATVLTAGSIFTNTTQDGLWLSITTAGEPREEGHNGLVPAGEYFLQVPRPDPSDTAPYPISANFRAWPFPSTPLPPLWQQAAEHDATAESRPTSLPGLLASESCRITGRSLACEAAHIIPASEKAWFARNEMDRYGQLAGRSGEAVADSLANQMRLTRDAHWLWDHLQFSVVPREDAEKGGEVAWFTQILGEGEELEEYWHGQRLQSHGGRAPQYLFARFAWDIFPKLHAFLQAGLPRRLAVRQADGRVETRLYSPAECREFTLGQGSGRSASPTKRARSETSGLADELE</sequence>
<feature type="region of interest" description="Disordered" evidence="1">
    <location>
        <begin position="296"/>
        <end position="323"/>
    </location>
</feature>
<accession>A0ABR0KWV1</accession>
<evidence type="ECO:0000256" key="1">
    <source>
        <dbReference type="SAM" id="MobiDB-lite"/>
    </source>
</evidence>
<dbReference type="Proteomes" id="UP001308179">
    <property type="component" value="Unassembled WGS sequence"/>
</dbReference>
<comment type="caution">
    <text evidence="3">The sequence shown here is derived from an EMBL/GenBank/DDBJ whole genome shotgun (WGS) entry which is preliminary data.</text>
</comment>
<feature type="domain" description="HNH nuclease" evidence="2">
    <location>
        <begin position="137"/>
        <end position="205"/>
    </location>
</feature>
<gene>
    <name evidence="3" type="ORF">LTR32_007572</name>
</gene>
<protein>
    <recommendedName>
        <fullName evidence="2">HNH nuclease domain-containing protein</fullName>
    </recommendedName>
</protein>
<proteinExistence type="predicted"/>
<organism evidence="3 4">
    <name type="scientific">Rachicladosporium monterosium</name>
    <dbReference type="NCBI Taxonomy" id="1507873"/>
    <lineage>
        <taxon>Eukaryota</taxon>
        <taxon>Fungi</taxon>
        <taxon>Dikarya</taxon>
        <taxon>Ascomycota</taxon>
        <taxon>Pezizomycotina</taxon>
        <taxon>Dothideomycetes</taxon>
        <taxon>Dothideomycetidae</taxon>
        <taxon>Cladosporiales</taxon>
        <taxon>Cladosporiaceae</taxon>
        <taxon>Rachicladosporium</taxon>
    </lineage>
</organism>
<reference evidence="3 4" key="1">
    <citation type="submission" date="2023-08" db="EMBL/GenBank/DDBJ databases">
        <title>Black Yeasts Isolated from many extreme environments.</title>
        <authorList>
            <person name="Coleine C."/>
            <person name="Stajich J.E."/>
            <person name="Selbmann L."/>
        </authorList>
    </citation>
    <scope>NUCLEOTIDE SEQUENCE [LARGE SCALE GENOMIC DNA]</scope>
    <source>
        <strain evidence="3 4">CCFEE 5386</strain>
    </source>
</reference>